<keyword evidence="1" id="KW-1005">Bacterial flagellum biogenesis</keyword>
<evidence type="ECO:0000256" key="1">
    <source>
        <dbReference type="ARBA" id="ARBA00022795"/>
    </source>
</evidence>
<organism evidence="2 3">
    <name type="scientific">Ureibacillus thermophilus</name>
    <dbReference type="NCBI Taxonomy" id="367743"/>
    <lineage>
        <taxon>Bacteria</taxon>
        <taxon>Bacillati</taxon>
        <taxon>Bacillota</taxon>
        <taxon>Bacilli</taxon>
        <taxon>Bacillales</taxon>
        <taxon>Caryophanaceae</taxon>
        <taxon>Ureibacillus</taxon>
    </lineage>
</organism>
<dbReference type="Pfam" id="PF05130">
    <property type="entry name" value="FlgN"/>
    <property type="match status" value="1"/>
</dbReference>
<keyword evidence="2" id="KW-0282">Flagellum</keyword>
<keyword evidence="2" id="KW-0969">Cilium</keyword>
<dbReference type="InterPro" id="IPR007809">
    <property type="entry name" value="FlgN-like"/>
</dbReference>
<keyword evidence="3" id="KW-1185">Reference proteome</keyword>
<dbReference type="SUPFAM" id="SSF140566">
    <property type="entry name" value="FlgN-like"/>
    <property type="match status" value="1"/>
</dbReference>
<gene>
    <name evidence="2" type="ORF">DKZ56_05405</name>
</gene>
<protein>
    <submittedName>
        <fullName evidence="2">Flagellar protein FlgN</fullName>
    </submittedName>
</protein>
<keyword evidence="2" id="KW-0966">Cell projection</keyword>
<dbReference type="KEGG" id="uth:DKZ56_05405"/>
<proteinExistence type="predicted"/>
<dbReference type="Gene3D" id="1.20.58.300">
    <property type="entry name" value="FlgN-like"/>
    <property type="match status" value="1"/>
</dbReference>
<dbReference type="RefSeq" id="WP_208651726.1">
    <property type="nucleotide sequence ID" value="NZ_CP036528.1"/>
</dbReference>
<reference evidence="2 3" key="1">
    <citation type="submission" date="2019-02" db="EMBL/GenBank/DDBJ databases">
        <title>Ureibacillus thermophilus.</title>
        <authorList>
            <person name="Sunny J.S."/>
            <person name="Natarajan A."/>
            <person name="Saleena L.M."/>
        </authorList>
    </citation>
    <scope>NUCLEOTIDE SEQUENCE [LARGE SCALE GENOMIC DNA]</scope>
    <source>
        <strain evidence="2 3">LM102</strain>
    </source>
</reference>
<name>A0A4P6UQ00_9BACL</name>
<sequence length="165" mass="19249">MSVQPIISILEKLEKMHKSLLEHAYRKTELVKNNDMEELDKMLKIEQSHVAAIEQLESQRQQKVVEYFQSKGIEVSSVPTIAELLEAVEDEKERQKLADVRNRLLKVVENLKIQNDLNQQLIFNSLQLVNITLNMLRPQPEEFNYSEKTVRSGNVLRKSMFDSQV</sequence>
<dbReference type="GO" id="GO:0044780">
    <property type="term" value="P:bacterial-type flagellum assembly"/>
    <property type="evidence" value="ECO:0007669"/>
    <property type="project" value="InterPro"/>
</dbReference>
<evidence type="ECO:0000313" key="2">
    <source>
        <dbReference type="EMBL" id="QBK25339.1"/>
    </source>
</evidence>
<evidence type="ECO:0000313" key="3">
    <source>
        <dbReference type="Proteomes" id="UP000291151"/>
    </source>
</evidence>
<dbReference type="InterPro" id="IPR036679">
    <property type="entry name" value="FlgN-like_sf"/>
</dbReference>
<dbReference type="Proteomes" id="UP000291151">
    <property type="component" value="Chromosome"/>
</dbReference>
<accession>A0A4P6UQ00</accession>
<dbReference type="EMBL" id="CP036528">
    <property type="protein sequence ID" value="QBK25339.1"/>
    <property type="molecule type" value="Genomic_DNA"/>
</dbReference>
<dbReference type="AlphaFoldDB" id="A0A4P6UQ00"/>